<evidence type="ECO:0000256" key="2">
    <source>
        <dbReference type="SAM" id="Phobius"/>
    </source>
</evidence>
<sequence>MIRREDDRAMPSHRSPPSPYQHIWDDAARRAAAGEDLSVITAQALSTANAQIEVESLAAVPAHGRAFFTTLGKALAWAALLDVCVLGIGSFGAGPLSAVRLVICVVALVWATAFGILAANQRVQRARIRAGDVARTVVTRIAEQAAGLMWSSQIPGSWTPLGPPVDVQREGRGDSLPVRWLRRLGGSPDLAVLAPVETRTPADVRRAVERAGGRPVVFFEQDAFALTSDARSVAEEYGLAVFRVQDTDLLPLTRTASAVWRAYRDPASSEPPAAQFARRFAAATTARVSPTWRTSA</sequence>
<keyword evidence="2" id="KW-0812">Transmembrane</keyword>
<organism evidence="3 4">
    <name type="scientific">Nakamurella panacisegetis</name>
    <dbReference type="NCBI Taxonomy" id="1090615"/>
    <lineage>
        <taxon>Bacteria</taxon>
        <taxon>Bacillati</taxon>
        <taxon>Actinomycetota</taxon>
        <taxon>Actinomycetes</taxon>
        <taxon>Nakamurellales</taxon>
        <taxon>Nakamurellaceae</taxon>
        <taxon>Nakamurella</taxon>
    </lineage>
</organism>
<dbReference type="EMBL" id="LT629710">
    <property type="protein sequence ID" value="SDP38962.1"/>
    <property type="molecule type" value="Genomic_DNA"/>
</dbReference>
<feature type="transmembrane region" description="Helical" evidence="2">
    <location>
        <begin position="74"/>
        <end position="93"/>
    </location>
</feature>
<feature type="region of interest" description="Disordered" evidence="1">
    <location>
        <begin position="1"/>
        <end position="20"/>
    </location>
</feature>
<evidence type="ECO:0000313" key="4">
    <source>
        <dbReference type="Proteomes" id="UP000198741"/>
    </source>
</evidence>
<keyword evidence="2" id="KW-0472">Membrane</keyword>
<name>A0A1H0SB05_9ACTN</name>
<feature type="transmembrane region" description="Helical" evidence="2">
    <location>
        <begin position="99"/>
        <end position="119"/>
    </location>
</feature>
<feature type="compositionally biased region" description="Basic and acidic residues" evidence="1">
    <location>
        <begin position="1"/>
        <end position="10"/>
    </location>
</feature>
<evidence type="ECO:0000256" key="1">
    <source>
        <dbReference type="SAM" id="MobiDB-lite"/>
    </source>
</evidence>
<accession>A0A1H0SB05</accession>
<proteinExistence type="predicted"/>
<protein>
    <submittedName>
        <fullName evidence="3">Uncharacterized protein</fullName>
    </submittedName>
</protein>
<keyword evidence="2" id="KW-1133">Transmembrane helix</keyword>
<dbReference type="AlphaFoldDB" id="A0A1H0SB05"/>
<reference evidence="3 4" key="1">
    <citation type="submission" date="2016-10" db="EMBL/GenBank/DDBJ databases">
        <authorList>
            <person name="de Groot N.N."/>
        </authorList>
    </citation>
    <scope>NUCLEOTIDE SEQUENCE [LARGE SCALE GENOMIC DNA]</scope>
    <source>
        <strain evidence="4">P4-7,KCTC 19426,CECT 7604</strain>
    </source>
</reference>
<keyword evidence="4" id="KW-1185">Reference proteome</keyword>
<dbReference type="STRING" id="1090615.SAMN04515671_4005"/>
<evidence type="ECO:0000313" key="3">
    <source>
        <dbReference type="EMBL" id="SDP38962.1"/>
    </source>
</evidence>
<dbReference type="Proteomes" id="UP000198741">
    <property type="component" value="Chromosome I"/>
</dbReference>
<gene>
    <name evidence="3" type="ORF">SAMN04515671_4005</name>
</gene>